<evidence type="ECO:0000256" key="2">
    <source>
        <dbReference type="ARBA" id="ARBA00024325"/>
    </source>
</evidence>
<dbReference type="InterPro" id="IPR012347">
    <property type="entry name" value="Ferritin-like"/>
</dbReference>
<dbReference type="RefSeq" id="WP_118919771.1">
    <property type="nucleotide sequence ID" value="NZ_QWEG01000003.1"/>
</dbReference>
<dbReference type="OrthoDB" id="1930261at2"/>
<keyword evidence="4" id="KW-0946">Virion</keyword>
<dbReference type="PANTHER" id="PTHR39183:SF1">
    <property type="entry name" value="SPORE COAT PROTEIN F-LIKE PROTEIN YHCQ"/>
    <property type="match status" value="1"/>
</dbReference>
<accession>A0A417YX36</accession>
<evidence type="ECO:0000313" key="5">
    <source>
        <dbReference type="Proteomes" id="UP000284416"/>
    </source>
</evidence>
<protein>
    <submittedName>
        <fullName evidence="4">Spore coat protein</fullName>
    </submittedName>
</protein>
<dbReference type="Gene3D" id="1.20.1260.10">
    <property type="match status" value="1"/>
</dbReference>
<dbReference type="EMBL" id="QWEG01000003">
    <property type="protein sequence ID" value="RHW42116.1"/>
    <property type="molecule type" value="Genomic_DNA"/>
</dbReference>
<comment type="subcellular location">
    <subcellularLocation>
        <location evidence="2">Spore coat</location>
    </subcellularLocation>
</comment>
<dbReference type="InterPro" id="IPR012851">
    <property type="entry name" value="Spore_coat_CotF-like"/>
</dbReference>
<evidence type="ECO:0000256" key="3">
    <source>
        <dbReference type="ARBA" id="ARBA00024344"/>
    </source>
</evidence>
<sequence>MNQFIQKMVGMSGMTDQVIASDFLISTKSGVRNLAAIIAETATPELRAALKEQLKDAIRTHTAISDYMIAKGYYLPNDLNGQFSVDLNAAETAIQLGEK</sequence>
<dbReference type="AlphaFoldDB" id="A0A417YX36"/>
<reference evidence="4 5" key="1">
    <citation type="journal article" date="2017" name="Int. J. Syst. Evol. Microbiol.">
        <title>Bacillus notoginsengisoli sp. nov., a novel bacterium isolated from the rhizosphere of Panax notoginseng.</title>
        <authorList>
            <person name="Zhang M.Y."/>
            <person name="Cheng J."/>
            <person name="Cai Y."/>
            <person name="Zhang T.Y."/>
            <person name="Wu Y.Y."/>
            <person name="Manikprabhu D."/>
            <person name="Li W.J."/>
            <person name="Zhang Y.X."/>
        </authorList>
    </citation>
    <scope>NUCLEOTIDE SEQUENCE [LARGE SCALE GENOMIC DNA]</scope>
    <source>
        <strain evidence="4 5">JCM 30743</strain>
    </source>
</reference>
<organism evidence="4 5">
    <name type="scientific">Neobacillus notoginsengisoli</name>
    <dbReference type="NCBI Taxonomy" id="1578198"/>
    <lineage>
        <taxon>Bacteria</taxon>
        <taxon>Bacillati</taxon>
        <taxon>Bacillota</taxon>
        <taxon>Bacilli</taxon>
        <taxon>Bacillales</taxon>
        <taxon>Bacillaceae</taxon>
        <taxon>Neobacillus</taxon>
    </lineage>
</organism>
<evidence type="ECO:0000256" key="1">
    <source>
        <dbReference type="ARBA" id="ARBA00022969"/>
    </source>
</evidence>
<proteinExistence type="inferred from homology"/>
<dbReference type="Pfam" id="PF07875">
    <property type="entry name" value="Coat_F"/>
    <property type="match status" value="1"/>
</dbReference>
<comment type="caution">
    <text evidence="4">The sequence shown here is derived from an EMBL/GenBank/DDBJ whole genome shotgun (WGS) entry which is preliminary data.</text>
</comment>
<dbReference type="Proteomes" id="UP000284416">
    <property type="component" value="Unassembled WGS sequence"/>
</dbReference>
<comment type="similarity">
    <text evidence="3">Belongs to the CotF family.</text>
</comment>
<evidence type="ECO:0000313" key="4">
    <source>
        <dbReference type="EMBL" id="RHW42116.1"/>
    </source>
</evidence>
<keyword evidence="4" id="KW-0167">Capsid protein</keyword>
<keyword evidence="1" id="KW-0749">Sporulation</keyword>
<name>A0A417YX36_9BACI</name>
<dbReference type="GO" id="GO:0030435">
    <property type="term" value="P:sporulation resulting in formation of a cellular spore"/>
    <property type="evidence" value="ECO:0007669"/>
    <property type="project" value="UniProtKB-KW"/>
</dbReference>
<gene>
    <name evidence="4" type="ORF">D1B31_05630</name>
</gene>
<dbReference type="PANTHER" id="PTHR39183">
    <property type="entry name" value="SPORE COAT PROTEIN F-LIKE PROTEIN YHCQ"/>
    <property type="match status" value="1"/>
</dbReference>
<keyword evidence="5" id="KW-1185">Reference proteome</keyword>